<accession>A0A1Z3HH47</accession>
<dbReference type="RefSeq" id="WP_187329246.1">
    <property type="nucleotide sequence ID" value="NZ_CP021983.2"/>
</dbReference>
<reference evidence="3 4" key="1">
    <citation type="journal article" date="2016" name="Biochim. Biophys. Acta">
        <title>Characterization of red-shifted phycobilisomes isolated from the chlorophyll f-containing cyanobacterium Halomicronema hongdechloris.</title>
        <authorList>
            <person name="Li Y."/>
            <person name="Lin Y."/>
            <person name="Garvey C.J."/>
            <person name="Birch D."/>
            <person name="Corkery R.W."/>
            <person name="Loughlin P.C."/>
            <person name="Scheer H."/>
            <person name="Willows R.D."/>
            <person name="Chen M."/>
        </authorList>
    </citation>
    <scope>NUCLEOTIDE SEQUENCE [LARGE SCALE GENOMIC DNA]</scope>
    <source>
        <strain evidence="3 4">C2206</strain>
    </source>
</reference>
<keyword evidence="2" id="KW-0732">Signal</keyword>
<protein>
    <submittedName>
        <fullName evidence="3">Uncharacterized protein</fullName>
    </submittedName>
</protein>
<proteinExistence type="predicted"/>
<dbReference type="KEGG" id="hhg:XM38_005420"/>
<feature type="region of interest" description="Disordered" evidence="1">
    <location>
        <begin position="25"/>
        <end position="49"/>
    </location>
</feature>
<evidence type="ECO:0000256" key="1">
    <source>
        <dbReference type="SAM" id="MobiDB-lite"/>
    </source>
</evidence>
<gene>
    <name evidence="3" type="ORF">XM38_005420</name>
</gene>
<evidence type="ECO:0000256" key="2">
    <source>
        <dbReference type="SAM" id="SignalP"/>
    </source>
</evidence>
<feature type="signal peptide" evidence="2">
    <location>
        <begin position="1"/>
        <end position="23"/>
    </location>
</feature>
<dbReference type="AlphaFoldDB" id="A0A1Z3HH47"/>
<organism evidence="3 4">
    <name type="scientific">Halomicronema hongdechloris C2206</name>
    <dbReference type="NCBI Taxonomy" id="1641165"/>
    <lineage>
        <taxon>Bacteria</taxon>
        <taxon>Bacillati</taxon>
        <taxon>Cyanobacteriota</taxon>
        <taxon>Cyanophyceae</taxon>
        <taxon>Nodosilineales</taxon>
        <taxon>Nodosilineaceae</taxon>
        <taxon>Halomicronema</taxon>
    </lineage>
</organism>
<keyword evidence="4" id="KW-1185">Reference proteome</keyword>
<name>A0A1Z3HH47_9CYAN</name>
<dbReference type="Proteomes" id="UP000191901">
    <property type="component" value="Chromosome"/>
</dbReference>
<evidence type="ECO:0000313" key="3">
    <source>
        <dbReference type="EMBL" id="ASC69614.1"/>
    </source>
</evidence>
<evidence type="ECO:0000313" key="4">
    <source>
        <dbReference type="Proteomes" id="UP000191901"/>
    </source>
</evidence>
<sequence length="110" mass="11679">MQTPLVLASALSLVLCSVSPALAESVSDDADKLGPLEPRTPENTYDPNRFNQVSEQINNAVIDAEDENTLSFSDLGLDGFLDDSDGSGSNPSVRVYETMGDPSFGFGTSF</sequence>
<dbReference type="EMBL" id="CP021983">
    <property type="protein sequence ID" value="ASC69614.1"/>
    <property type="molecule type" value="Genomic_DNA"/>
</dbReference>
<feature type="chain" id="PRO_5011966771" evidence="2">
    <location>
        <begin position="24"/>
        <end position="110"/>
    </location>
</feature>